<protein>
    <submittedName>
        <fullName evidence="2">Uncharacterized protein</fullName>
    </submittedName>
</protein>
<accession>A0A7C8M2Q6</accession>
<dbReference type="EMBL" id="JAADJZ010000028">
    <property type="protein sequence ID" value="KAF2866279.1"/>
    <property type="molecule type" value="Genomic_DNA"/>
</dbReference>
<keyword evidence="3" id="KW-1185">Reference proteome</keyword>
<sequence length="123" mass="13759">MSGLDDLDAEGSVDSEMEASDLEAEAEERAFAVSLRPITVVLRHNFLAINNRSQVAVHELLRLMRDFEDDETTAKQDKASLKQIKAIRSKLVTDIATEIGVEAREVKRAYAREVLEDVFGLLN</sequence>
<evidence type="ECO:0000313" key="3">
    <source>
        <dbReference type="Proteomes" id="UP000481861"/>
    </source>
</evidence>
<evidence type="ECO:0000313" key="2">
    <source>
        <dbReference type="EMBL" id="KAF2866279.1"/>
    </source>
</evidence>
<evidence type="ECO:0000256" key="1">
    <source>
        <dbReference type="SAM" id="MobiDB-lite"/>
    </source>
</evidence>
<name>A0A7C8M2Q6_9PLEO</name>
<reference evidence="2 3" key="1">
    <citation type="submission" date="2020-01" db="EMBL/GenBank/DDBJ databases">
        <authorList>
            <consortium name="DOE Joint Genome Institute"/>
            <person name="Haridas S."/>
            <person name="Albert R."/>
            <person name="Binder M."/>
            <person name="Bloem J."/>
            <person name="Labutti K."/>
            <person name="Salamov A."/>
            <person name="Andreopoulos B."/>
            <person name="Baker S.E."/>
            <person name="Barry K."/>
            <person name="Bills G."/>
            <person name="Bluhm B.H."/>
            <person name="Cannon C."/>
            <person name="Castanera R."/>
            <person name="Culley D.E."/>
            <person name="Daum C."/>
            <person name="Ezra D."/>
            <person name="Gonzalez J.B."/>
            <person name="Henrissat B."/>
            <person name="Kuo A."/>
            <person name="Liang C."/>
            <person name="Lipzen A."/>
            <person name="Lutzoni F."/>
            <person name="Magnuson J."/>
            <person name="Mondo S."/>
            <person name="Nolan M."/>
            <person name="Ohm R."/>
            <person name="Pangilinan J."/>
            <person name="Park H.-J.H."/>
            <person name="Ramirez L."/>
            <person name="Alfaro M."/>
            <person name="Sun H."/>
            <person name="Tritt A."/>
            <person name="Yoshinaga Y."/>
            <person name="Zwiers L.-H.L."/>
            <person name="Turgeon B.G."/>
            <person name="Goodwin S.B."/>
            <person name="Spatafora J.W."/>
            <person name="Crous P.W."/>
            <person name="Grigoriev I.V."/>
        </authorList>
    </citation>
    <scope>NUCLEOTIDE SEQUENCE [LARGE SCALE GENOMIC DNA]</scope>
    <source>
        <strain evidence="2 3">CBS 611.86</strain>
    </source>
</reference>
<dbReference type="AlphaFoldDB" id="A0A7C8M2Q6"/>
<gene>
    <name evidence="2" type="ORF">BDV95DRAFT_611743</name>
</gene>
<organism evidence="2 3">
    <name type="scientific">Massariosphaeria phaeospora</name>
    <dbReference type="NCBI Taxonomy" id="100035"/>
    <lineage>
        <taxon>Eukaryota</taxon>
        <taxon>Fungi</taxon>
        <taxon>Dikarya</taxon>
        <taxon>Ascomycota</taxon>
        <taxon>Pezizomycotina</taxon>
        <taxon>Dothideomycetes</taxon>
        <taxon>Pleosporomycetidae</taxon>
        <taxon>Pleosporales</taxon>
        <taxon>Pleosporales incertae sedis</taxon>
        <taxon>Massariosphaeria</taxon>
    </lineage>
</organism>
<comment type="caution">
    <text evidence="2">The sequence shown here is derived from an EMBL/GenBank/DDBJ whole genome shotgun (WGS) entry which is preliminary data.</text>
</comment>
<feature type="region of interest" description="Disordered" evidence="1">
    <location>
        <begin position="1"/>
        <end position="20"/>
    </location>
</feature>
<proteinExistence type="predicted"/>
<dbReference type="Proteomes" id="UP000481861">
    <property type="component" value="Unassembled WGS sequence"/>
</dbReference>